<dbReference type="Pfam" id="PF14846">
    <property type="entry name" value="DUF4485"/>
    <property type="match status" value="1"/>
</dbReference>
<feature type="region of interest" description="Disordered" evidence="2">
    <location>
        <begin position="710"/>
        <end position="730"/>
    </location>
</feature>
<reference evidence="4" key="1">
    <citation type="submission" date="2023-07" db="EMBL/GenBank/DDBJ databases">
        <authorList>
            <person name="Stuckert A."/>
        </authorList>
    </citation>
    <scope>NUCLEOTIDE SEQUENCE</scope>
</reference>
<feature type="region of interest" description="Disordered" evidence="2">
    <location>
        <begin position="502"/>
        <end position="526"/>
    </location>
</feature>
<name>A0ABN9KSE7_9NEOB</name>
<evidence type="ECO:0000256" key="1">
    <source>
        <dbReference type="SAM" id="Coils"/>
    </source>
</evidence>
<protein>
    <recommendedName>
        <fullName evidence="3">DUF4485 domain-containing protein</fullName>
    </recommendedName>
</protein>
<proteinExistence type="predicted"/>
<feature type="compositionally biased region" description="Basic and acidic residues" evidence="2">
    <location>
        <begin position="566"/>
        <end position="583"/>
    </location>
</feature>
<evidence type="ECO:0000259" key="3">
    <source>
        <dbReference type="Pfam" id="PF14846"/>
    </source>
</evidence>
<evidence type="ECO:0000313" key="4">
    <source>
        <dbReference type="EMBL" id="CAJ0916815.1"/>
    </source>
</evidence>
<evidence type="ECO:0000313" key="5">
    <source>
        <dbReference type="Proteomes" id="UP001176940"/>
    </source>
</evidence>
<comment type="caution">
    <text evidence="4">The sequence shown here is derived from an EMBL/GenBank/DDBJ whole genome shotgun (WGS) entry which is preliminary data.</text>
</comment>
<keyword evidence="5" id="KW-1185">Reference proteome</keyword>
<feature type="region of interest" description="Disordered" evidence="2">
    <location>
        <begin position="561"/>
        <end position="583"/>
    </location>
</feature>
<evidence type="ECO:0000256" key="2">
    <source>
        <dbReference type="SAM" id="MobiDB-lite"/>
    </source>
</evidence>
<gene>
    <name evidence="4" type="ORF">RIMI_LOCUS371248</name>
</gene>
<feature type="compositionally biased region" description="Basic and acidic residues" evidence="2">
    <location>
        <begin position="509"/>
        <end position="521"/>
    </location>
</feature>
<dbReference type="InterPro" id="IPR027831">
    <property type="entry name" value="DUF4485"/>
</dbReference>
<dbReference type="EMBL" id="CAUEEQ010000425">
    <property type="protein sequence ID" value="CAJ0916815.1"/>
    <property type="molecule type" value="Genomic_DNA"/>
</dbReference>
<dbReference type="PANTHER" id="PTHR18871:SF2">
    <property type="entry name" value="CENTROSOMAL PROTEIN OF 112 KDA"/>
    <property type="match status" value="1"/>
</dbReference>
<feature type="coiled-coil region" evidence="1">
    <location>
        <begin position="303"/>
        <end position="396"/>
    </location>
</feature>
<organism evidence="4 5">
    <name type="scientific">Ranitomeya imitator</name>
    <name type="common">mimic poison frog</name>
    <dbReference type="NCBI Taxonomy" id="111125"/>
    <lineage>
        <taxon>Eukaryota</taxon>
        <taxon>Metazoa</taxon>
        <taxon>Chordata</taxon>
        <taxon>Craniata</taxon>
        <taxon>Vertebrata</taxon>
        <taxon>Euteleostomi</taxon>
        <taxon>Amphibia</taxon>
        <taxon>Batrachia</taxon>
        <taxon>Anura</taxon>
        <taxon>Neobatrachia</taxon>
        <taxon>Hyloidea</taxon>
        <taxon>Dendrobatidae</taxon>
        <taxon>Dendrobatinae</taxon>
        <taxon>Ranitomeya</taxon>
    </lineage>
</organism>
<feature type="domain" description="DUF4485" evidence="3">
    <location>
        <begin position="79"/>
        <end position="132"/>
    </location>
</feature>
<keyword evidence="1" id="KW-0175">Coiled coil</keyword>
<dbReference type="InterPro" id="IPR055310">
    <property type="entry name" value="CEP112"/>
</dbReference>
<accession>A0ABN9KSE7</accession>
<dbReference type="Proteomes" id="UP001176940">
    <property type="component" value="Unassembled WGS sequence"/>
</dbReference>
<dbReference type="PANTHER" id="PTHR18871">
    <property type="entry name" value="CENTROSOMAL PROTEIN OF 112 KDA"/>
    <property type="match status" value="1"/>
</dbReference>
<sequence>MKRKSPNLRSIRFHVSGDLEKLQCAGRDRYSVSGGALLCIFRGTMAAPEEAWETLDAEFDHYLVDMKPHIASDAPYGSKKLCVPSGAGSGVTGRKNRNLYAKLLLHMLKRGVLEGPFTHRPEDGTLKTLPTYMSIYFDEPQSPRFHGVGSGALPDWVQGELEAKAEEVTREESTSVTSPDRLQYSYSRALAMRSLSPPHRSEEDSQDASRIWGRGKRLPASRDDSDLETVLTSWNLGIENPRYLREKAPPLTPISPDLRIGRSADFGDERSLSRLHKKEMDVKIKGMEAKFHEEKLKMQQKHDADVQKILERKNNEIEEMKNLYRRKQTEAEEEARRLEKKGEAAQGLQPSWWRSSADVFSLCAVQTVLRESQLIRETKEAQIQELRKLCEESADSLRLQWEKKLHSAVADMEQEKFDLQKRHTENIQELLDDTNARLLKMEGDYVSQTMATAQTVQELEARVQQLTVEAESSSLQRQKLSQEKAELEASWQEARAEVQQLSARLSAAQKERDRQSCDHEQQLQQLHSKHQSDVDYITQQSALAAAKASALIEELEQSLARSKQQGQEREHQLQQDMREQESKVQKEKLQMEHQWERKVHELQKKFEEENEKSVRQLSKMSDLLRDREEQLGRVTEMQRLQAEATEEFKRQVERNTEKVYGEMKEQMEKVEVDLKRSKSLREKQSQEFSRQLQEVKERCAQQMVELKLEHEQEKSRIHQQHSAERDGRVQQHEQEIQRLERQLQDAMTEHEKKAQAWRERDAQTISDLENQVYKMKEELIQVNAQRKQQILELGHLREEEKHKTAQEHQKAMSKVRAEMESMRLELQRTHAAQIQEALEKAGSRMLQMEKEYSEKLASSTQVVSDLQTTIASLQEESDRQRLAADRRLQEAVKSHEDDKKKMTRENEKAMKLLQDEGSGYCVRLRLLEKRLQDKELELQEQITHIRQEYELKIRGLMPSALRHELEDTITSLKCQVVIPASWRRWHQKWTPPPCSERHPAVVKCTVMRSFLLVTPRVATSLRKGSTAAALVLHTGLCPLPSAQRQRPFCRTRPVPHDPGLRPPPIFSIFI</sequence>
<feature type="region of interest" description="Disordered" evidence="2">
    <location>
        <begin position="193"/>
        <end position="223"/>
    </location>
</feature>